<accession>A0A1Q9DEY4</accession>
<evidence type="ECO:0000256" key="1">
    <source>
        <dbReference type="SAM" id="MobiDB-lite"/>
    </source>
</evidence>
<evidence type="ECO:0000313" key="2">
    <source>
        <dbReference type="EMBL" id="OLP93728.1"/>
    </source>
</evidence>
<protein>
    <submittedName>
        <fullName evidence="2">Uncharacterized protein</fullName>
    </submittedName>
</protein>
<sequence length="137" mass="15390">MHSESIWMNLALSANVAKLFRSTATMICYDQRCTAETTEPKQANTTTVAASAVGNISTTSTTSTTSHSHNQNDNDNDHHNDDNSNDDYNNHDKKKKEKKHDNVDATRQTIVLIQVMAMNRKLFTNLPVKYPMLTPVH</sequence>
<comment type="caution">
    <text evidence="2">The sequence shown here is derived from an EMBL/GenBank/DDBJ whole genome shotgun (WGS) entry which is preliminary data.</text>
</comment>
<feature type="compositionally biased region" description="Polar residues" evidence="1">
    <location>
        <begin position="36"/>
        <end position="49"/>
    </location>
</feature>
<feature type="region of interest" description="Disordered" evidence="1">
    <location>
        <begin position="36"/>
        <end position="102"/>
    </location>
</feature>
<reference evidence="2 3" key="1">
    <citation type="submission" date="2016-02" db="EMBL/GenBank/DDBJ databases">
        <title>Genome analysis of coral dinoflagellate symbionts highlights evolutionary adaptations to a symbiotic lifestyle.</title>
        <authorList>
            <person name="Aranda M."/>
            <person name="Li Y."/>
            <person name="Liew Y.J."/>
            <person name="Baumgarten S."/>
            <person name="Simakov O."/>
            <person name="Wilson M."/>
            <person name="Piel J."/>
            <person name="Ashoor H."/>
            <person name="Bougouffa S."/>
            <person name="Bajic V.B."/>
            <person name="Ryu T."/>
            <person name="Ravasi T."/>
            <person name="Bayer T."/>
            <person name="Micklem G."/>
            <person name="Kim H."/>
            <person name="Bhak J."/>
            <person name="Lajeunesse T.C."/>
            <person name="Voolstra C.R."/>
        </authorList>
    </citation>
    <scope>NUCLEOTIDE SEQUENCE [LARGE SCALE GENOMIC DNA]</scope>
    <source>
        <strain evidence="2 3">CCMP2467</strain>
    </source>
</reference>
<dbReference type="Proteomes" id="UP000186817">
    <property type="component" value="Unassembled WGS sequence"/>
</dbReference>
<feature type="compositionally biased region" description="Low complexity" evidence="1">
    <location>
        <begin position="57"/>
        <end position="69"/>
    </location>
</feature>
<keyword evidence="3" id="KW-1185">Reference proteome</keyword>
<dbReference type="AlphaFoldDB" id="A0A1Q9DEY4"/>
<feature type="compositionally biased region" description="Basic and acidic residues" evidence="1">
    <location>
        <begin position="70"/>
        <end position="82"/>
    </location>
</feature>
<organism evidence="2 3">
    <name type="scientific">Symbiodinium microadriaticum</name>
    <name type="common">Dinoflagellate</name>
    <name type="synonym">Zooxanthella microadriatica</name>
    <dbReference type="NCBI Taxonomy" id="2951"/>
    <lineage>
        <taxon>Eukaryota</taxon>
        <taxon>Sar</taxon>
        <taxon>Alveolata</taxon>
        <taxon>Dinophyceae</taxon>
        <taxon>Suessiales</taxon>
        <taxon>Symbiodiniaceae</taxon>
        <taxon>Symbiodinium</taxon>
    </lineage>
</organism>
<gene>
    <name evidence="2" type="ORF">AK812_SmicGene24344</name>
</gene>
<proteinExistence type="predicted"/>
<evidence type="ECO:0000313" key="3">
    <source>
        <dbReference type="Proteomes" id="UP000186817"/>
    </source>
</evidence>
<dbReference type="EMBL" id="LSRX01000571">
    <property type="protein sequence ID" value="OLP93728.1"/>
    <property type="molecule type" value="Genomic_DNA"/>
</dbReference>
<name>A0A1Q9DEY4_SYMMI</name>